<dbReference type="PROSITE" id="PS00108">
    <property type="entry name" value="PROTEIN_KINASE_ST"/>
    <property type="match status" value="1"/>
</dbReference>
<dbReference type="SUPFAM" id="SSF56112">
    <property type="entry name" value="Protein kinase-like (PK-like)"/>
    <property type="match status" value="1"/>
</dbReference>
<dbReference type="InterPro" id="IPR053235">
    <property type="entry name" value="Ser_Thr_kinase"/>
</dbReference>
<dbReference type="InterPro" id="IPR011009">
    <property type="entry name" value="Kinase-like_dom_sf"/>
</dbReference>
<dbReference type="Gene3D" id="1.10.510.10">
    <property type="entry name" value="Transferase(Phosphotransferase) domain 1"/>
    <property type="match status" value="2"/>
</dbReference>
<gene>
    <name evidence="2" type="ORF">M422DRAFT_54417</name>
</gene>
<dbReference type="OrthoDB" id="541276at2759"/>
<dbReference type="InterPro" id="IPR000719">
    <property type="entry name" value="Prot_kinase_dom"/>
</dbReference>
<dbReference type="GO" id="GO:0005524">
    <property type="term" value="F:ATP binding"/>
    <property type="evidence" value="ECO:0007669"/>
    <property type="project" value="InterPro"/>
</dbReference>
<dbReference type="PANTHER" id="PTHR24361">
    <property type="entry name" value="MITOGEN-ACTIVATED KINASE KINASE KINASE"/>
    <property type="match status" value="1"/>
</dbReference>
<protein>
    <recommendedName>
        <fullName evidence="1">Protein kinase domain-containing protein</fullName>
    </recommendedName>
</protein>
<dbReference type="PROSITE" id="PS50011">
    <property type="entry name" value="PROTEIN_KINASE_DOM"/>
    <property type="match status" value="1"/>
</dbReference>
<feature type="domain" description="Protein kinase" evidence="1">
    <location>
        <begin position="1"/>
        <end position="207"/>
    </location>
</feature>
<dbReference type="GO" id="GO:0005737">
    <property type="term" value="C:cytoplasm"/>
    <property type="evidence" value="ECO:0007669"/>
    <property type="project" value="TreeGrafter"/>
</dbReference>
<dbReference type="EMBL" id="KN837294">
    <property type="protein sequence ID" value="KIJ28957.1"/>
    <property type="molecule type" value="Genomic_DNA"/>
</dbReference>
<evidence type="ECO:0000313" key="2">
    <source>
        <dbReference type="EMBL" id="KIJ28957.1"/>
    </source>
</evidence>
<dbReference type="Proteomes" id="UP000054279">
    <property type="component" value="Unassembled WGS sequence"/>
</dbReference>
<dbReference type="HOGENOM" id="CLU_1143150_0_0_1"/>
<evidence type="ECO:0000313" key="3">
    <source>
        <dbReference type="Proteomes" id="UP000054279"/>
    </source>
</evidence>
<organism evidence="2 3">
    <name type="scientific">Sphaerobolus stellatus (strain SS14)</name>
    <dbReference type="NCBI Taxonomy" id="990650"/>
    <lineage>
        <taxon>Eukaryota</taxon>
        <taxon>Fungi</taxon>
        <taxon>Dikarya</taxon>
        <taxon>Basidiomycota</taxon>
        <taxon>Agaricomycotina</taxon>
        <taxon>Agaricomycetes</taxon>
        <taxon>Phallomycetidae</taxon>
        <taxon>Geastrales</taxon>
        <taxon>Sphaerobolaceae</taxon>
        <taxon>Sphaerobolus</taxon>
    </lineage>
</organism>
<keyword evidence="3" id="KW-1185">Reference proteome</keyword>
<accession>A0A0C9UJ87</accession>
<dbReference type="SMART" id="SM00220">
    <property type="entry name" value="S_TKc"/>
    <property type="match status" value="1"/>
</dbReference>
<name>A0A0C9UJ87_SPHS4</name>
<dbReference type="Pfam" id="PF00069">
    <property type="entry name" value="Pkinase"/>
    <property type="match status" value="1"/>
</dbReference>
<dbReference type="InterPro" id="IPR008271">
    <property type="entry name" value="Ser/Thr_kinase_AS"/>
</dbReference>
<evidence type="ECO:0000259" key="1">
    <source>
        <dbReference type="PROSITE" id="PS50011"/>
    </source>
</evidence>
<proteinExistence type="predicted"/>
<dbReference type="AlphaFoldDB" id="A0A0C9UJ87"/>
<reference evidence="2 3" key="1">
    <citation type="submission" date="2014-06" db="EMBL/GenBank/DDBJ databases">
        <title>Evolutionary Origins and Diversification of the Mycorrhizal Mutualists.</title>
        <authorList>
            <consortium name="DOE Joint Genome Institute"/>
            <consortium name="Mycorrhizal Genomics Consortium"/>
            <person name="Kohler A."/>
            <person name="Kuo A."/>
            <person name="Nagy L.G."/>
            <person name="Floudas D."/>
            <person name="Copeland A."/>
            <person name="Barry K.W."/>
            <person name="Cichocki N."/>
            <person name="Veneault-Fourrey C."/>
            <person name="LaButti K."/>
            <person name="Lindquist E.A."/>
            <person name="Lipzen A."/>
            <person name="Lundell T."/>
            <person name="Morin E."/>
            <person name="Murat C."/>
            <person name="Riley R."/>
            <person name="Ohm R."/>
            <person name="Sun H."/>
            <person name="Tunlid A."/>
            <person name="Henrissat B."/>
            <person name="Grigoriev I.V."/>
            <person name="Hibbett D.S."/>
            <person name="Martin F."/>
        </authorList>
    </citation>
    <scope>NUCLEOTIDE SEQUENCE [LARGE SCALE GENOMIC DNA]</scope>
    <source>
        <strain evidence="2 3">SS14</strain>
    </source>
</reference>
<dbReference type="GO" id="GO:0004674">
    <property type="term" value="F:protein serine/threonine kinase activity"/>
    <property type="evidence" value="ECO:0007669"/>
    <property type="project" value="TreeGrafter"/>
</dbReference>
<sequence length="243" mass="28757">MPREDEHIIQTSYIWKEPEEIDAMYKVSGYIMKYMPGGDLWSLYSKHLLSNYAEPLTHGVHPSVVRFYMVDILQKLRRIHSVGYYHGDVKMQNLMITEEGRVLFTDFGSAGRPGSLLRVVAPSRRNGYGYGSGTFSPYENEAEEEPSDENVYLKLMQFVQSPEWPVIDEDDPLCEEKEEALDFIQDLLVYNQEERLSWHHISYHSWIKEQWYAMKYHEVEPEAPLIYRDDKWLTAKSWEKYLI</sequence>